<sequence>MIIKIRNFIRDLGNFGPILLFSVVGPGVGAIVLSATGSQWLDPLRDSSFSLLIFFILGLVLTGCSLIPTHAVSLVAGILFGSFVGPAYALTTITSASLVSYVLFSRLLDDELLSLLEKKPRANMIYRELLKSHGLKTLSMVILIRLSPVMPFAGTNVLLAAGKVNKLEFLCGSALGLAPRVILVTIAGSQLSTLDLSQGADRSLFTLGIIATIASLAIIGHVSKKALRKMVNIEAAAE</sequence>
<keyword evidence="3 6" id="KW-0812">Transmembrane</keyword>
<dbReference type="OrthoDB" id="6194207at2"/>
<proteinExistence type="inferred from homology"/>
<keyword evidence="5 6" id="KW-0472">Membrane</keyword>
<dbReference type="Proteomes" id="UP000004947">
    <property type="component" value="Unassembled WGS sequence"/>
</dbReference>
<evidence type="ECO:0000256" key="1">
    <source>
        <dbReference type="ARBA" id="ARBA00004651"/>
    </source>
</evidence>
<reference evidence="8 9" key="1">
    <citation type="journal article" date="2010" name="J. Bacteriol.">
        <title>Genome sequence of Lentisphaera araneosa HTCC2155T, the type species of the order Lentisphaerales in the phylum Lentisphaerae.</title>
        <authorList>
            <person name="Thrash J.C."/>
            <person name="Cho J.C."/>
            <person name="Vergin K.L."/>
            <person name="Morris R.M."/>
            <person name="Giovannoni S.J."/>
        </authorList>
    </citation>
    <scope>NUCLEOTIDE SEQUENCE [LARGE SCALE GENOMIC DNA]</scope>
    <source>
        <strain evidence="8 9">HTCC2155</strain>
    </source>
</reference>
<evidence type="ECO:0000256" key="5">
    <source>
        <dbReference type="ARBA" id="ARBA00023136"/>
    </source>
</evidence>
<dbReference type="InterPro" id="IPR032816">
    <property type="entry name" value="VTT_dom"/>
</dbReference>
<dbReference type="AlphaFoldDB" id="A6DP12"/>
<gene>
    <name evidence="8" type="ORF">LNTAR_02012</name>
</gene>
<dbReference type="STRING" id="313628.LNTAR_02012"/>
<evidence type="ECO:0000256" key="3">
    <source>
        <dbReference type="ARBA" id="ARBA00022692"/>
    </source>
</evidence>
<keyword evidence="2 6" id="KW-1003">Cell membrane</keyword>
<feature type="domain" description="VTT" evidence="7">
    <location>
        <begin position="67"/>
        <end position="190"/>
    </location>
</feature>
<feature type="transmembrane region" description="Helical" evidence="6">
    <location>
        <begin position="138"/>
        <end position="162"/>
    </location>
</feature>
<dbReference type="Pfam" id="PF09335">
    <property type="entry name" value="VTT_dom"/>
    <property type="match status" value="1"/>
</dbReference>
<keyword evidence="4 6" id="KW-1133">Transmembrane helix</keyword>
<feature type="transmembrane region" description="Helical" evidence="6">
    <location>
        <begin position="74"/>
        <end position="104"/>
    </location>
</feature>
<evidence type="ECO:0000313" key="8">
    <source>
        <dbReference type="EMBL" id="EDM26544.1"/>
    </source>
</evidence>
<dbReference type="InterPro" id="IPR015414">
    <property type="entry name" value="TMEM64"/>
</dbReference>
<comment type="caution">
    <text evidence="8">The sequence shown here is derived from an EMBL/GenBank/DDBJ whole genome shotgun (WGS) entry which is preliminary data.</text>
</comment>
<evidence type="ECO:0000313" key="9">
    <source>
        <dbReference type="Proteomes" id="UP000004947"/>
    </source>
</evidence>
<protein>
    <recommendedName>
        <fullName evidence="6">TVP38/TMEM64 family membrane protein</fullName>
    </recommendedName>
</protein>
<feature type="transmembrane region" description="Helical" evidence="6">
    <location>
        <begin position="203"/>
        <end position="222"/>
    </location>
</feature>
<keyword evidence="9" id="KW-1185">Reference proteome</keyword>
<evidence type="ECO:0000256" key="6">
    <source>
        <dbReference type="RuleBase" id="RU366058"/>
    </source>
</evidence>
<dbReference type="eggNOG" id="COG0398">
    <property type="taxonomic scope" value="Bacteria"/>
</dbReference>
<evidence type="ECO:0000256" key="2">
    <source>
        <dbReference type="ARBA" id="ARBA00022475"/>
    </source>
</evidence>
<feature type="transmembrane region" description="Helical" evidence="6">
    <location>
        <begin position="12"/>
        <end position="35"/>
    </location>
</feature>
<evidence type="ECO:0000256" key="4">
    <source>
        <dbReference type="ARBA" id="ARBA00022989"/>
    </source>
</evidence>
<feature type="transmembrane region" description="Helical" evidence="6">
    <location>
        <begin position="169"/>
        <end position="191"/>
    </location>
</feature>
<feature type="transmembrane region" description="Helical" evidence="6">
    <location>
        <begin position="47"/>
        <end position="67"/>
    </location>
</feature>
<dbReference type="PANTHER" id="PTHR12677">
    <property type="entry name" value="GOLGI APPARATUS MEMBRANE PROTEIN TVP38-RELATED"/>
    <property type="match status" value="1"/>
</dbReference>
<organism evidence="8 9">
    <name type="scientific">Lentisphaera araneosa HTCC2155</name>
    <dbReference type="NCBI Taxonomy" id="313628"/>
    <lineage>
        <taxon>Bacteria</taxon>
        <taxon>Pseudomonadati</taxon>
        <taxon>Lentisphaerota</taxon>
        <taxon>Lentisphaeria</taxon>
        <taxon>Lentisphaerales</taxon>
        <taxon>Lentisphaeraceae</taxon>
        <taxon>Lentisphaera</taxon>
    </lineage>
</organism>
<dbReference type="PANTHER" id="PTHR12677:SF59">
    <property type="entry name" value="GOLGI APPARATUS MEMBRANE PROTEIN TVP38-RELATED"/>
    <property type="match status" value="1"/>
</dbReference>
<accession>A6DP12</accession>
<name>A6DP12_9BACT</name>
<comment type="subcellular location">
    <subcellularLocation>
        <location evidence="1 6">Cell membrane</location>
        <topology evidence="1 6">Multi-pass membrane protein</topology>
    </subcellularLocation>
</comment>
<dbReference type="RefSeq" id="WP_007279596.1">
    <property type="nucleotide sequence ID" value="NZ_ABCK01000015.1"/>
</dbReference>
<evidence type="ECO:0000259" key="7">
    <source>
        <dbReference type="Pfam" id="PF09335"/>
    </source>
</evidence>
<dbReference type="EMBL" id="ABCK01000015">
    <property type="protein sequence ID" value="EDM26544.1"/>
    <property type="molecule type" value="Genomic_DNA"/>
</dbReference>
<comment type="similarity">
    <text evidence="6">Belongs to the TVP38/TMEM64 family.</text>
</comment>
<dbReference type="GO" id="GO:0005886">
    <property type="term" value="C:plasma membrane"/>
    <property type="evidence" value="ECO:0007669"/>
    <property type="project" value="UniProtKB-SubCell"/>
</dbReference>